<dbReference type="AlphaFoldDB" id="A0A2A5JFB2"/>
<evidence type="ECO:0000313" key="2">
    <source>
        <dbReference type="EMBL" id="PCK28066.1"/>
    </source>
</evidence>
<dbReference type="GO" id="GO:0043164">
    <property type="term" value="P:Gram-negative-bacterium-type cell wall biogenesis"/>
    <property type="evidence" value="ECO:0007669"/>
    <property type="project" value="TreeGrafter"/>
</dbReference>
<dbReference type="Proteomes" id="UP000230886">
    <property type="component" value="Unassembled WGS sequence"/>
</dbReference>
<reference evidence="2 3" key="1">
    <citation type="submission" date="2017-07" db="EMBL/GenBank/DDBJ databases">
        <title>Draft sequence of Rhodococcus enclensis 23b-28.</title>
        <authorList>
            <person name="Besaury L."/>
            <person name="Sancelme M."/>
            <person name="Amato P."/>
            <person name="Lallement A."/>
            <person name="Delort A.-M."/>
        </authorList>
    </citation>
    <scope>NUCLEOTIDE SEQUENCE [LARGE SCALE GENOMIC DNA]</scope>
    <source>
        <strain evidence="2 3">23b-28</strain>
    </source>
</reference>
<dbReference type="InterPro" id="IPR014729">
    <property type="entry name" value="Rossmann-like_a/b/a_fold"/>
</dbReference>
<sequence length="250" mass="25796">MNSKFESNDAIATKCSLPWAGQSTIWGFGYMANVRRSLTKGLIAASVIAAAGVGLTPATASADITPTTVVNGILSTVVNGILSTVGGCQTPVRSLILACTSAETLTRQSPVLLDLNPVGTNIVVLGAGLFDDGTMRPMLVDRLQAALQLARQYPQSPIITSGGAPKAGVTEARAMREWLVANGVNPGRITEEGTSWSTVENAINSARILADRGATGVVVVSSANHVERAMVDFRVAVLGRIPVAGVVAAT</sequence>
<evidence type="ECO:0000259" key="1">
    <source>
        <dbReference type="Pfam" id="PF02698"/>
    </source>
</evidence>
<accession>A0A2A5JFB2</accession>
<proteinExistence type="predicted"/>
<comment type="caution">
    <text evidence="2">The sequence shown here is derived from an EMBL/GenBank/DDBJ whole genome shotgun (WGS) entry which is preliminary data.</text>
</comment>
<dbReference type="EMBL" id="NOVD01000003">
    <property type="protein sequence ID" value="PCK28066.1"/>
    <property type="molecule type" value="Genomic_DNA"/>
</dbReference>
<dbReference type="CDD" id="cd06259">
    <property type="entry name" value="YdcF-like"/>
    <property type="match status" value="1"/>
</dbReference>
<organism evidence="2 3">
    <name type="scientific">Rhodococcus qingshengii</name>
    <dbReference type="NCBI Taxonomy" id="334542"/>
    <lineage>
        <taxon>Bacteria</taxon>
        <taxon>Bacillati</taxon>
        <taxon>Actinomycetota</taxon>
        <taxon>Actinomycetes</taxon>
        <taxon>Mycobacteriales</taxon>
        <taxon>Nocardiaceae</taxon>
        <taxon>Rhodococcus</taxon>
        <taxon>Rhodococcus erythropolis group</taxon>
    </lineage>
</organism>
<dbReference type="InterPro" id="IPR003848">
    <property type="entry name" value="DUF218"/>
</dbReference>
<feature type="domain" description="DUF218" evidence="1">
    <location>
        <begin position="122"/>
        <end position="242"/>
    </location>
</feature>
<dbReference type="PANTHER" id="PTHR30336">
    <property type="entry name" value="INNER MEMBRANE PROTEIN, PROBABLE PERMEASE"/>
    <property type="match status" value="1"/>
</dbReference>
<dbReference type="RefSeq" id="WP_099697144.1">
    <property type="nucleotide sequence ID" value="NZ_NOVD01000003.1"/>
</dbReference>
<dbReference type="Gene3D" id="3.40.50.620">
    <property type="entry name" value="HUPs"/>
    <property type="match status" value="1"/>
</dbReference>
<dbReference type="Pfam" id="PF02698">
    <property type="entry name" value="DUF218"/>
    <property type="match status" value="1"/>
</dbReference>
<name>A0A2A5JFB2_RHOSG</name>
<dbReference type="InterPro" id="IPR051599">
    <property type="entry name" value="Cell_Envelope_Assoc"/>
</dbReference>
<protein>
    <recommendedName>
        <fullName evidence="1">DUF218 domain-containing protein</fullName>
    </recommendedName>
</protein>
<gene>
    <name evidence="2" type="ORF">CHR55_06400</name>
</gene>
<dbReference type="GO" id="GO:0000270">
    <property type="term" value="P:peptidoglycan metabolic process"/>
    <property type="evidence" value="ECO:0007669"/>
    <property type="project" value="TreeGrafter"/>
</dbReference>
<dbReference type="GO" id="GO:0005886">
    <property type="term" value="C:plasma membrane"/>
    <property type="evidence" value="ECO:0007669"/>
    <property type="project" value="TreeGrafter"/>
</dbReference>
<dbReference type="PANTHER" id="PTHR30336:SF4">
    <property type="entry name" value="ENVELOPE BIOGENESIS FACTOR ELYC"/>
    <property type="match status" value="1"/>
</dbReference>
<evidence type="ECO:0000313" key="3">
    <source>
        <dbReference type="Proteomes" id="UP000230886"/>
    </source>
</evidence>